<dbReference type="RefSeq" id="WP_137621144.1">
    <property type="nucleotide sequence ID" value="NZ_NXLZ01000013.1"/>
</dbReference>
<proteinExistence type="predicted"/>
<keyword evidence="2" id="KW-1185">Reference proteome</keyword>
<protein>
    <submittedName>
        <fullName evidence="1">Phage tail protein</fullName>
    </submittedName>
</protein>
<dbReference type="EMBL" id="NXLZ01000013">
    <property type="protein sequence ID" value="TKX29520.1"/>
    <property type="molecule type" value="Genomic_DNA"/>
</dbReference>
<comment type="caution">
    <text evidence="1">The sequence shown here is derived from an EMBL/GenBank/DDBJ whole genome shotgun (WGS) entry which is preliminary data.</text>
</comment>
<name>A0A4U7BHW4_9BACT</name>
<dbReference type="InterPro" id="IPR052042">
    <property type="entry name" value="Tail_sheath_structural"/>
</dbReference>
<evidence type="ECO:0000313" key="2">
    <source>
        <dbReference type="Proteomes" id="UP000308838"/>
    </source>
</evidence>
<dbReference type="AlphaFoldDB" id="A0A4U7BHW4"/>
<evidence type="ECO:0000313" key="1">
    <source>
        <dbReference type="EMBL" id="TKX29520.1"/>
    </source>
</evidence>
<reference evidence="1 2" key="1">
    <citation type="submission" date="2018-05" db="EMBL/GenBank/DDBJ databases">
        <title>Novel Campyloabacter and Helicobacter Species and Strains.</title>
        <authorList>
            <person name="Mannion A.J."/>
            <person name="Shen Z."/>
            <person name="Fox J.G."/>
        </authorList>
    </citation>
    <scope>NUCLEOTIDE SEQUENCE [LARGE SCALE GENOMIC DNA]</scope>
    <source>
        <strain evidence="2">MIT17-664</strain>
    </source>
</reference>
<dbReference type="PANTHER" id="PTHR35861:SF1">
    <property type="entry name" value="PHAGE TAIL SHEATH PROTEIN"/>
    <property type="match status" value="1"/>
</dbReference>
<dbReference type="PANTHER" id="PTHR35861">
    <property type="match status" value="1"/>
</dbReference>
<dbReference type="Proteomes" id="UP000308838">
    <property type="component" value="Unassembled WGS sequence"/>
</dbReference>
<accession>A0A4U7BHW4</accession>
<gene>
    <name evidence="1" type="ORF">CQA69_07410</name>
</gene>
<sequence>MAAQYGVNYNISNGAASPIKVQSDTPIGIAACIKGTNKEMLYTKAGYESTDEMPIFAFSNASKAIDFTKDLIKENNLQDFRLLDSLTCIDNQDVACVIIISFFEESDEEATNLTNCLNAIEAFKKAKHRTGFTPDIIIAPYYSSEAGVKAKLESIASAMNITAIVDLYATNTGEAINAMEAFSSKRLVATWPQVQILNSQGKYAYVPQSPIIAGMIAHTDGDTEYGFSDSYSNRVMNGVTGVEHFIDFVAGEDCDADRLRKNHISTCILCEGYRSWGGETSDEDTIWQDLARVRTFDRIAIAAQKASFKAIDKKASELYFIKISVEELLRDLKGAKVLIGYEVSWDEERNTDANISAGKFYLDIKMMNNPIVKQITLELIYSDEWADDLVKIISAD</sequence>
<dbReference type="OrthoDB" id="5317765at2"/>
<organism evidence="1 2">
    <name type="scientific">Campylobacter estrildidarum</name>
    <dbReference type="NCBI Taxonomy" id="2510189"/>
    <lineage>
        <taxon>Bacteria</taxon>
        <taxon>Pseudomonadati</taxon>
        <taxon>Campylobacterota</taxon>
        <taxon>Epsilonproteobacteria</taxon>
        <taxon>Campylobacterales</taxon>
        <taxon>Campylobacteraceae</taxon>
        <taxon>Campylobacter</taxon>
    </lineage>
</organism>